<reference evidence="1" key="1">
    <citation type="submission" date="2022-03" db="EMBL/GenBank/DDBJ databases">
        <authorList>
            <person name="Alioto T."/>
            <person name="Alioto T."/>
            <person name="Gomez Garrido J."/>
        </authorList>
    </citation>
    <scope>NUCLEOTIDE SEQUENCE</scope>
</reference>
<dbReference type="AlphaFoldDB" id="A0AAD1TIW9"/>
<name>A0AAD1TIW9_PELCU</name>
<evidence type="ECO:0000313" key="1">
    <source>
        <dbReference type="EMBL" id="CAH2328079.1"/>
    </source>
</evidence>
<protein>
    <submittedName>
        <fullName evidence="1">Uncharacterized protein</fullName>
    </submittedName>
</protein>
<gene>
    <name evidence="1" type="ORF">PECUL_23A048040</name>
</gene>
<accession>A0AAD1TIW9</accession>
<dbReference type="EMBL" id="OW240924">
    <property type="protein sequence ID" value="CAH2328079.1"/>
    <property type="molecule type" value="Genomic_DNA"/>
</dbReference>
<sequence>MPLDGWYRIPKPNTGTQGTSRDTIVRFQQSRERLAFMAAIRNRSPYQFEEHSLPFFPNLSRATLEWRRSPCPLTKELLAHTIPYRWGTPRSLIIQKDNGDLKVTTTDEIPDAIRALGLSTQVATELTQPPPSTSACWDPAKVRPIVPAAQRGDPLAALGS</sequence>
<proteinExistence type="predicted"/>
<keyword evidence="2" id="KW-1185">Reference proteome</keyword>
<evidence type="ECO:0000313" key="2">
    <source>
        <dbReference type="Proteomes" id="UP001295444"/>
    </source>
</evidence>
<dbReference type="Proteomes" id="UP001295444">
    <property type="component" value="Chromosome 13"/>
</dbReference>
<organism evidence="1 2">
    <name type="scientific">Pelobates cultripes</name>
    <name type="common">Western spadefoot toad</name>
    <dbReference type="NCBI Taxonomy" id="61616"/>
    <lineage>
        <taxon>Eukaryota</taxon>
        <taxon>Metazoa</taxon>
        <taxon>Chordata</taxon>
        <taxon>Craniata</taxon>
        <taxon>Vertebrata</taxon>
        <taxon>Euteleostomi</taxon>
        <taxon>Amphibia</taxon>
        <taxon>Batrachia</taxon>
        <taxon>Anura</taxon>
        <taxon>Pelobatoidea</taxon>
        <taxon>Pelobatidae</taxon>
        <taxon>Pelobates</taxon>
    </lineage>
</organism>